<sequence>MLPLLEIVVALLIAAVFCLLLLWICVVRMHEGYSPSGRWAGLTASCILFIVAACLRVASLINPSAGVAAAYFAVEQLEDAATIVTIVVLWWSLSGRAGLEHRHLLLAILSTVAVVTIVLLAALVGVWLRGPAYPAPVGSAAIYVEITYRIFSGMTIVTTAASFIRIRLVLPSDVGIVKAVAIRVIPWVLITAIFIHAILDFLDNLGYLWMPAIVGSAVWMYTTIIVLFVLRTTVMTLLIATTRALGWFALSRGPLICSLTLPPTPWYAIWSQITHAGMRRIIAVWAPILRFLGRDFPELDRSGVHMQGPEIAITLDDGLGMPALTVMPASTAQGLRSRHASGVRPDDMV</sequence>
<name>A0A9P4I5U8_9PEZI</name>
<organism evidence="2 3">
    <name type="scientific">Rhizodiscina lignyota</name>
    <dbReference type="NCBI Taxonomy" id="1504668"/>
    <lineage>
        <taxon>Eukaryota</taxon>
        <taxon>Fungi</taxon>
        <taxon>Dikarya</taxon>
        <taxon>Ascomycota</taxon>
        <taxon>Pezizomycotina</taxon>
        <taxon>Dothideomycetes</taxon>
        <taxon>Pleosporomycetidae</taxon>
        <taxon>Aulographales</taxon>
        <taxon>Rhizodiscinaceae</taxon>
        <taxon>Rhizodiscina</taxon>
    </lineage>
</organism>
<comment type="caution">
    <text evidence="2">The sequence shown here is derived from an EMBL/GenBank/DDBJ whole genome shotgun (WGS) entry which is preliminary data.</text>
</comment>
<evidence type="ECO:0000256" key="1">
    <source>
        <dbReference type="SAM" id="Phobius"/>
    </source>
</evidence>
<feature type="transmembrane region" description="Helical" evidence="1">
    <location>
        <begin position="104"/>
        <end position="128"/>
    </location>
</feature>
<feature type="transmembrane region" description="Helical" evidence="1">
    <location>
        <begin position="70"/>
        <end position="92"/>
    </location>
</feature>
<keyword evidence="3" id="KW-1185">Reference proteome</keyword>
<feature type="transmembrane region" description="Helical" evidence="1">
    <location>
        <begin position="180"/>
        <end position="199"/>
    </location>
</feature>
<dbReference type="AlphaFoldDB" id="A0A9P4I5U8"/>
<keyword evidence="1" id="KW-1133">Transmembrane helix</keyword>
<dbReference type="Proteomes" id="UP000799772">
    <property type="component" value="Unassembled WGS sequence"/>
</dbReference>
<gene>
    <name evidence="2" type="ORF">NA57DRAFT_61848</name>
</gene>
<evidence type="ECO:0000313" key="2">
    <source>
        <dbReference type="EMBL" id="KAF2092989.1"/>
    </source>
</evidence>
<dbReference type="EMBL" id="ML978140">
    <property type="protein sequence ID" value="KAF2092989.1"/>
    <property type="molecule type" value="Genomic_DNA"/>
</dbReference>
<evidence type="ECO:0000313" key="3">
    <source>
        <dbReference type="Proteomes" id="UP000799772"/>
    </source>
</evidence>
<reference evidence="2" key="1">
    <citation type="journal article" date="2020" name="Stud. Mycol.">
        <title>101 Dothideomycetes genomes: a test case for predicting lifestyles and emergence of pathogens.</title>
        <authorList>
            <person name="Haridas S."/>
            <person name="Albert R."/>
            <person name="Binder M."/>
            <person name="Bloem J."/>
            <person name="Labutti K."/>
            <person name="Salamov A."/>
            <person name="Andreopoulos B."/>
            <person name="Baker S."/>
            <person name="Barry K."/>
            <person name="Bills G."/>
            <person name="Bluhm B."/>
            <person name="Cannon C."/>
            <person name="Castanera R."/>
            <person name="Culley D."/>
            <person name="Daum C."/>
            <person name="Ezra D."/>
            <person name="Gonzalez J."/>
            <person name="Henrissat B."/>
            <person name="Kuo A."/>
            <person name="Liang C."/>
            <person name="Lipzen A."/>
            <person name="Lutzoni F."/>
            <person name="Magnuson J."/>
            <person name="Mondo S."/>
            <person name="Nolan M."/>
            <person name="Ohm R."/>
            <person name="Pangilinan J."/>
            <person name="Park H.-J."/>
            <person name="Ramirez L."/>
            <person name="Alfaro M."/>
            <person name="Sun H."/>
            <person name="Tritt A."/>
            <person name="Yoshinaga Y."/>
            <person name="Zwiers L.-H."/>
            <person name="Turgeon B."/>
            <person name="Goodwin S."/>
            <person name="Spatafora J."/>
            <person name="Crous P."/>
            <person name="Grigoriev I."/>
        </authorList>
    </citation>
    <scope>NUCLEOTIDE SEQUENCE</scope>
    <source>
        <strain evidence="2">CBS 133067</strain>
    </source>
</reference>
<proteinExistence type="predicted"/>
<feature type="transmembrane region" description="Helical" evidence="1">
    <location>
        <begin position="6"/>
        <end position="27"/>
    </location>
</feature>
<accession>A0A9P4I5U8</accession>
<keyword evidence="1" id="KW-0472">Membrane</keyword>
<feature type="transmembrane region" description="Helical" evidence="1">
    <location>
        <begin position="148"/>
        <end position="168"/>
    </location>
</feature>
<feature type="transmembrane region" description="Helical" evidence="1">
    <location>
        <begin position="39"/>
        <end position="58"/>
    </location>
</feature>
<keyword evidence="1" id="KW-0812">Transmembrane</keyword>
<feature type="transmembrane region" description="Helical" evidence="1">
    <location>
        <begin position="205"/>
        <end position="230"/>
    </location>
</feature>
<protein>
    <submittedName>
        <fullName evidence="2">Uncharacterized protein</fullName>
    </submittedName>
</protein>